<proteinExistence type="predicted"/>
<organism evidence="2 3">
    <name type="scientific">Aspergillus nanangensis</name>
    <dbReference type="NCBI Taxonomy" id="2582783"/>
    <lineage>
        <taxon>Eukaryota</taxon>
        <taxon>Fungi</taxon>
        <taxon>Dikarya</taxon>
        <taxon>Ascomycota</taxon>
        <taxon>Pezizomycotina</taxon>
        <taxon>Eurotiomycetes</taxon>
        <taxon>Eurotiomycetidae</taxon>
        <taxon>Eurotiales</taxon>
        <taxon>Aspergillaceae</taxon>
        <taxon>Aspergillus</taxon>
        <taxon>Aspergillus subgen. Circumdati</taxon>
    </lineage>
</organism>
<gene>
    <name evidence="2" type="ORF">FE257_002937</name>
</gene>
<evidence type="ECO:0000313" key="3">
    <source>
        <dbReference type="Proteomes" id="UP001194746"/>
    </source>
</evidence>
<name>A0AAD4GXV8_ASPNN</name>
<dbReference type="Proteomes" id="UP001194746">
    <property type="component" value="Unassembled WGS sequence"/>
</dbReference>
<feature type="region of interest" description="Disordered" evidence="1">
    <location>
        <begin position="54"/>
        <end position="107"/>
    </location>
</feature>
<dbReference type="EMBL" id="VCAU01000015">
    <property type="protein sequence ID" value="KAF9891973.1"/>
    <property type="molecule type" value="Genomic_DNA"/>
</dbReference>
<keyword evidence="3" id="KW-1185">Reference proteome</keyword>
<dbReference type="AlphaFoldDB" id="A0AAD4GXV8"/>
<comment type="caution">
    <text evidence="2">The sequence shown here is derived from an EMBL/GenBank/DDBJ whole genome shotgun (WGS) entry which is preliminary data.</text>
</comment>
<sequence length="365" mass="41013">MCPDQGMQTANIGNTITHRRSWESLSSTFSHLDISLAHDSCYASDEVSFTSTNPTTVDTSIISYSTPPPETPRPLKSILKRTFAETEEDEESESGYASGVEFDGLSDEDDDEMYYVTTWDDESETMSEFYGEDDASEDCSFISFEPSVRFDTHVLYIDAPPSNEDDNTDCGMTCHEMMVLAMASGRLHPEGARFYDDDEVFNDRHLREFLKSLPEEHPDDMVDLDKRIFVAYINGIHGFSDPAYKERLCSLADDLKRGQVKSPYLEPKNAINVYLDQALDHVIRTFPNVIAKEELVELVTLGEEAGLKQEFEAPSPPSPQLLKKIEDLLLERLVGGTVKIGPEELGFFAGGIAFVIKNWADHLTR</sequence>
<reference evidence="2" key="2">
    <citation type="submission" date="2020-02" db="EMBL/GenBank/DDBJ databases">
        <authorList>
            <person name="Gilchrist C.L.M."/>
            <person name="Chooi Y.-H."/>
        </authorList>
    </citation>
    <scope>NUCLEOTIDE SEQUENCE</scope>
    <source>
        <strain evidence="2">MST-FP2251</strain>
    </source>
</reference>
<accession>A0AAD4GXV8</accession>
<reference evidence="2" key="1">
    <citation type="journal article" date="2019" name="Beilstein J. Org. Chem.">
        <title>Nanangenines: drimane sesquiterpenoids as the dominant metabolite cohort of a novel Australian fungus, Aspergillus nanangensis.</title>
        <authorList>
            <person name="Lacey H.J."/>
            <person name="Gilchrist C.L.M."/>
            <person name="Crombie A."/>
            <person name="Kalaitzis J.A."/>
            <person name="Vuong D."/>
            <person name="Rutledge P.J."/>
            <person name="Turner P."/>
            <person name="Pitt J.I."/>
            <person name="Lacey E."/>
            <person name="Chooi Y.H."/>
            <person name="Piggott A.M."/>
        </authorList>
    </citation>
    <scope>NUCLEOTIDE SEQUENCE</scope>
    <source>
        <strain evidence="2">MST-FP2251</strain>
    </source>
</reference>
<protein>
    <submittedName>
        <fullName evidence="2">Uncharacterized protein</fullName>
    </submittedName>
</protein>
<evidence type="ECO:0000256" key="1">
    <source>
        <dbReference type="SAM" id="MobiDB-lite"/>
    </source>
</evidence>
<feature type="compositionally biased region" description="Polar residues" evidence="1">
    <location>
        <begin position="54"/>
        <end position="65"/>
    </location>
</feature>
<evidence type="ECO:0000313" key="2">
    <source>
        <dbReference type="EMBL" id="KAF9891973.1"/>
    </source>
</evidence>